<organism evidence="8 9">
    <name type="scientific">Choiromyces venosus 120613-1</name>
    <dbReference type="NCBI Taxonomy" id="1336337"/>
    <lineage>
        <taxon>Eukaryota</taxon>
        <taxon>Fungi</taxon>
        <taxon>Dikarya</taxon>
        <taxon>Ascomycota</taxon>
        <taxon>Pezizomycotina</taxon>
        <taxon>Pezizomycetes</taxon>
        <taxon>Pezizales</taxon>
        <taxon>Tuberaceae</taxon>
        <taxon>Choiromyces</taxon>
    </lineage>
</organism>
<evidence type="ECO:0000256" key="5">
    <source>
        <dbReference type="ARBA" id="ARBA00022777"/>
    </source>
</evidence>
<keyword evidence="5 8" id="KW-0418">Kinase</keyword>
<dbReference type="InterPro" id="IPR008145">
    <property type="entry name" value="GK/Ca_channel_bsu"/>
</dbReference>
<dbReference type="PANTHER" id="PTHR23117:SF13">
    <property type="entry name" value="GUANYLATE KINASE"/>
    <property type="match status" value="1"/>
</dbReference>
<keyword evidence="3" id="KW-0808">Transferase</keyword>
<evidence type="ECO:0000256" key="2">
    <source>
        <dbReference type="ARBA" id="ARBA00012961"/>
    </source>
</evidence>
<dbReference type="STRING" id="1336337.A0A3N4J0P5"/>
<dbReference type="Proteomes" id="UP000276215">
    <property type="component" value="Unassembled WGS sequence"/>
</dbReference>
<dbReference type="CDD" id="cd00071">
    <property type="entry name" value="GMPK"/>
    <property type="match status" value="1"/>
</dbReference>
<dbReference type="NCBIfam" id="TIGR03263">
    <property type="entry name" value="guanyl_kin"/>
    <property type="match status" value="1"/>
</dbReference>
<dbReference type="PROSITE" id="PS50052">
    <property type="entry name" value="GUANYLATE_KINASE_2"/>
    <property type="match status" value="1"/>
</dbReference>
<dbReference type="SMART" id="SM00072">
    <property type="entry name" value="GuKc"/>
    <property type="match status" value="1"/>
</dbReference>
<evidence type="ECO:0000256" key="1">
    <source>
        <dbReference type="ARBA" id="ARBA00005790"/>
    </source>
</evidence>
<evidence type="ECO:0000256" key="6">
    <source>
        <dbReference type="ARBA" id="ARBA00022840"/>
    </source>
</evidence>
<dbReference type="EC" id="2.7.4.8" evidence="2"/>
<dbReference type="SUPFAM" id="SSF52540">
    <property type="entry name" value="P-loop containing nucleoside triphosphate hydrolases"/>
    <property type="match status" value="1"/>
</dbReference>
<dbReference type="Pfam" id="PF00625">
    <property type="entry name" value="Guanylate_kin"/>
    <property type="match status" value="1"/>
</dbReference>
<dbReference type="GO" id="GO:0004385">
    <property type="term" value="F:GMP kinase activity"/>
    <property type="evidence" value="ECO:0007669"/>
    <property type="project" value="UniProtKB-EC"/>
</dbReference>
<name>A0A3N4J0P5_9PEZI</name>
<keyword evidence="9" id="KW-1185">Reference proteome</keyword>
<accession>A0A3N4J0P5</accession>
<proteinExistence type="inferred from homology"/>
<evidence type="ECO:0000256" key="3">
    <source>
        <dbReference type="ARBA" id="ARBA00022679"/>
    </source>
</evidence>
<dbReference type="EMBL" id="ML120518">
    <property type="protein sequence ID" value="RPA90638.1"/>
    <property type="molecule type" value="Genomic_DNA"/>
</dbReference>
<dbReference type="Gene3D" id="3.40.50.300">
    <property type="entry name" value="P-loop containing nucleotide triphosphate hydrolases"/>
    <property type="match status" value="1"/>
</dbReference>
<dbReference type="Gene3D" id="3.30.63.10">
    <property type="entry name" value="Guanylate Kinase phosphate binding domain"/>
    <property type="match status" value="1"/>
</dbReference>
<evidence type="ECO:0000259" key="7">
    <source>
        <dbReference type="PROSITE" id="PS50052"/>
    </source>
</evidence>
<evidence type="ECO:0000313" key="9">
    <source>
        <dbReference type="Proteomes" id="UP000276215"/>
    </source>
</evidence>
<sequence length="213" mass="24058">MFSLKILKPLPLKSLSTPLLVISGPSGAGKSTLLTRLLAKHPKIFGFSISHTTRAPRLGEANGRHYHFTNRRDFESLRAQKHFFIETAEFAGNLYGTSVSAVKDVMDSGRMCVLDIELMGVKQIESNPYVQSKRVLIKPPDHESLRRRLQMRGTETAEAVEARLARALSELEFVEGSGIYDKVIINHDVDLAYQELDEYSMSLYRLVNKRDHV</sequence>
<dbReference type="OrthoDB" id="6334211at2759"/>
<dbReference type="GO" id="GO:0005829">
    <property type="term" value="C:cytosol"/>
    <property type="evidence" value="ECO:0007669"/>
    <property type="project" value="TreeGrafter"/>
</dbReference>
<dbReference type="InterPro" id="IPR008144">
    <property type="entry name" value="Guanylate_kin-like_dom"/>
</dbReference>
<dbReference type="FunFam" id="3.30.63.10:FF:000002">
    <property type="entry name" value="Guanylate kinase 1"/>
    <property type="match status" value="1"/>
</dbReference>
<dbReference type="PANTHER" id="PTHR23117">
    <property type="entry name" value="GUANYLATE KINASE-RELATED"/>
    <property type="match status" value="1"/>
</dbReference>
<dbReference type="InterPro" id="IPR027417">
    <property type="entry name" value="P-loop_NTPase"/>
</dbReference>
<dbReference type="InterPro" id="IPR017665">
    <property type="entry name" value="Guanylate_kinase"/>
</dbReference>
<keyword evidence="6" id="KW-0067">ATP-binding</keyword>
<feature type="domain" description="Guanylate kinase-like" evidence="7">
    <location>
        <begin position="17"/>
        <end position="201"/>
    </location>
</feature>
<comment type="similarity">
    <text evidence="1">Belongs to the guanylate kinase family.</text>
</comment>
<dbReference type="InterPro" id="IPR020590">
    <property type="entry name" value="Guanylate_kinase_CS"/>
</dbReference>
<protein>
    <recommendedName>
        <fullName evidence="2">guanylate kinase</fullName>
        <ecNumber evidence="2">2.7.4.8</ecNumber>
    </recommendedName>
</protein>
<keyword evidence="4" id="KW-0547">Nucleotide-binding</keyword>
<gene>
    <name evidence="8" type="ORF">L873DRAFT_1717140</name>
</gene>
<evidence type="ECO:0000256" key="4">
    <source>
        <dbReference type="ARBA" id="ARBA00022741"/>
    </source>
</evidence>
<dbReference type="GO" id="GO:0005524">
    <property type="term" value="F:ATP binding"/>
    <property type="evidence" value="ECO:0007669"/>
    <property type="project" value="UniProtKB-KW"/>
</dbReference>
<dbReference type="PROSITE" id="PS00856">
    <property type="entry name" value="GUANYLATE_KINASE_1"/>
    <property type="match status" value="1"/>
</dbReference>
<dbReference type="AlphaFoldDB" id="A0A3N4J0P5"/>
<reference evidence="8 9" key="1">
    <citation type="journal article" date="2018" name="Nat. Ecol. Evol.">
        <title>Pezizomycetes genomes reveal the molecular basis of ectomycorrhizal truffle lifestyle.</title>
        <authorList>
            <person name="Murat C."/>
            <person name="Payen T."/>
            <person name="Noel B."/>
            <person name="Kuo A."/>
            <person name="Morin E."/>
            <person name="Chen J."/>
            <person name="Kohler A."/>
            <person name="Krizsan K."/>
            <person name="Balestrini R."/>
            <person name="Da Silva C."/>
            <person name="Montanini B."/>
            <person name="Hainaut M."/>
            <person name="Levati E."/>
            <person name="Barry K.W."/>
            <person name="Belfiori B."/>
            <person name="Cichocki N."/>
            <person name="Clum A."/>
            <person name="Dockter R.B."/>
            <person name="Fauchery L."/>
            <person name="Guy J."/>
            <person name="Iotti M."/>
            <person name="Le Tacon F."/>
            <person name="Lindquist E.A."/>
            <person name="Lipzen A."/>
            <person name="Malagnac F."/>
            <person name="Mello A."/>
            <person name="Molinier V."/>
            <person name="Miyauchi S."/>
            <person name="Poulain J."/>
            <person name="Riccioni C."/>
            <person name="Rubini A."/>
            <person name="Sitrit Y."/>
            <person name="Splivallo R."/>
            <person name="Traeger S."/>
            <person name="Wang M."/>
            <person name="Zifcakova L."/>
            <person name="Wipf D."/>
            <person name="Zambonelli A."/>
            <person name="Paolocci F."/>
            <person name="Nowrousian M."/>
            <person name="Ottonello S."/>
            <person name="Baldrian P."/>
            <person name="Spatafora J.W."/>
            <person name="Henrissat B."/>
            <person name="Nagy L.G."/>
            <person name="Aury J.M."/>
            <person name="Wincker P."/>
            <person name="Grigoriev I.V."/>
            <person name="Bonfante P."/>
            <person name="Martin F.M."/>
        </authorList>
    </citation>
    <scope>NUCLEOTIDE SEQUENCE [LARGE SCALE GENOMIC DNA]</scope>
    <source>
        <strain evidence="8 9">120613-1</strain>
    </source>
</reference>
<evidence type="ECO:0000313" key="8">
    <source>
        <dbReference type="EMBL" id="RPA90638.1"/>
    </source>
</evidence>